<comment type="similarity">
    <text evidence="2 6">Belongs to the cytochrome P450 family.</text>
</comment>
<evidence type="ECO:0000256" key="3">
    <source>
        <dbReference type="ARBA" id="ARBA00022723"/>
    </source>
</evidence>
<keyword evidence="4 5" id="KW-0408">Iron</keyword>
<evidence type="ECO:0000313" key="7">
    <source>
        <dbReference type="EMBL" id="QTD50001.1"/>
    </source>
</evidence>
<dbReference type="PRINTS" id="PR00385">
    <property type="entry name" value="P450"/>
</dbReference>
<dbReference type="InterPro" id="IPR001128">
    <property type="entry name" value="Cyt_P450"/>
</dbReference>
<evidence type="ECO:0000256" key="4">
    <source>
        <dbReference type="ARBA" id="ARBA00023004"/>
    </source>
</evidence>
<feature type="binding site" description="axial binding residue" evidence="5">
    <location>
        <position position="384"/>
    </location>
    <ligand>
        <name>heme</name>
        <dbReference type="ChEBI" id="CHEBI:30413"/>
    </ligand>
    <ligandPart>
        <name>Fe</name>
        <dbReference type="ChEBI" id="CHEBI:18248"/>
    </ligandPart>
</feature>
<dbReference type="AlphaFoldDB" id="A0A8A4TM98"/>
<accession>A0A8A4TM98</accession>
<dbReference type="PANTHER" id="PTHR24305:SF166">
    <property type="entry name" value="CYTOCHROME P450 12A4, MITOCHONDRIAL-RELATED"/>
    <property type="match status" value="1"/>
</dbReference>
<gene>
    <name evidence="7" type="ORF">J3U87_30835</name>
</gene>
<proteinExistence type="inferred from homology"/>
<dbReference type="InterPro" id="IPR036396">
    <property type="entry name" value="Cyt_P450_sf"/>
</dbReference>
<evidence type="ECO:0000256" key="6">
    <source>
        <dbReference type="RuleBase" id="RU000461"/>
    </source>
</evidence>
<name>A0A8A4TM98_SULCO</name>
<keyword evidence="8" id="KW-1185">Reference proteome</keyword>
<dbReference type="InterPro" id="IPR050121">
    <property type="entry name" value="Cytochrome_P450_monoxygenase"/>
</dbReference>
<dbReference type="RefSeq" id="WP_237379632.1">
    <property type="nucleotide sequence ID" value="NZ_CP071793.1"/>
</dbReference>
<keyword evidence="3 5" id="KW-0479">Metal-binding</keyword>
<protein>
    <submittedName>
        <fullName evidence="7">Cytochrome P450</fullName>
    </submittedName>
</protein>
<dbReference type="Pfam" id="PF00067">
    <property type="entry name" value="p450"/>
    <property type="match status" value="1"/>
</dbReference>
<dbReference type="KEGG" id="scor:J3U87_30835"/>
<dbReference type="PRINTS" id="PR00465">
    <property type="entry name" value="EP450IV"/>
</dbReference>
<organism evidence="7 8">
    <name type="scientific">Sulfidibacter corallicola</name>
    <dbReference type="NCBI Taxonomy" id="2818388"/>
    <lineage>
        <taxon>Bacteria</taxon>
        <taxon>Pseudomonadati</taxon>
        <taxon>Acidobacteriota</taxon>
        <taxon>Holophagae</taxon>
        <taxon>Acanthopleuribacterales</taxon>
        <taxon>Acanthopleuribacteraceae</taxon>
        <taxon>Sulfidibacter</taxon>
    </lineage>
</organism>
<evidence type="ECO:0000256" key="1">
    <source>
        <dbReference type="ARBA" id="ARBA00001971"/>
    </source>
</evidence>
<dbReference type="GO" id="GO:0020037">
    <property type="term" value="F:heme binding"/>
    <property type="evidence" value="ECO:0007669"/>
    <property type="project" value="InterPro"/>
</dbReference>
<dbReference type="EMBL" id="CP071793">
    <property type="protein sequence ID" value="QTD50001.1"/>
    <property type="molecule type" value="Genomic_DNA"/>
</dbReference>
<reference evidence="7" key="1">
    <citation type="submission" date="2021-03" db="EMBL/GenBank/DDBJ databases">
        <title>Acanthopleuribacteraceae sp. M133.</title>
        <authorList>
            <person name="Wang G."/>
        </authorList>
    </citation>
    <scope>NUCLEOTIDE SEQUENCE</scope>
    <source>
        <strain evidence="7">M133</strain>
    </source>
</reference>
<dbReference type="Gene3D" id="1.10.630.10">
    <property type="entry name" value="Cytochrome P450"/>
    <property type="match status" value="1"/>
</dbReference>
<evidence type="ECO:0000256" key="5">
    <source>
        <dbReference type="PIRSR" id="PIRSR602403-1"/>
    </source>
</evidence>
<dbReference type="PROSITE" id="PS00086">
    <property type="entry name" value="CYTOCHROME_P450"/>
    <property type="match status" value="1"/>
</dbReference>
<comment type="cofactor">
    <cofactor evidence="1 5">
        <name>heme</name>
        <dbReference type="ChEBI" id="CHEBI:30413"/>
    </cofactor>
</comment>
<dbReference type="Proteomes" id="UP000663929">
    <property type="component" value="Chromosome"/>
</dbReference>
<dbReference type="InterPro" id="IPR017972">
    <property type="entry name" value="Cyt_P450_CS"/>
</dbReference>
<sequence>MTFPPGPALPESEQLRLMRTAPIDFIESCHRDFGSIFTLQLGRFGNTEVTETNNGKWVIVTKPDDVKTLFKADPDRVLAGAANKILFGGKTQTGGIIRLDGRAHAEIRRVYQPIFTGASMKAYIPAIIAAAERQAKAWSRTRPFPLLPELQRITIRVIAHSILGFPREELEILCPRLMCLEDAAIKGQQRVMVERELSRIVTDHIERYAGADMSHRVDVFARLTQVQKSDGRRLSAKELHDELITLLKAGFGTTSNALAWLFGCILRDPAIYIQVVSELERVTQGAAVARDHVERLTYLDAVIKEMLRLCPSIGGFTGVRYLADPLELGGYPLPAGTMVAVATHVLHRDPDVYEDPLVFRPERFLEHKVSIYSWAPFGGGNRMCVGKSFAIQEMKVVVATLLTRLEMRLDQPIGKPEVQGFFCAPSGRGPLVRVRDRIAGLTRG</sequence>
<keyword evidence="5 6" id="KW-0349">Heme</keyword>
<dbReference type="InterPro" id="IPR002403">
    <property type="entry name" value="Cyt_P450_E_grp-IV"/>
</dbReference>
<dbReference type="SUPFAM" id="SSF48264">
    <property type="entry name" value="Cytochrome P450"/>
    <property type="match status" value="1"/>
</dbReference>
<evidence type="ECO:0000256" key="2">
    <source>
        <dbReference type="ARBA" id="ARBA00010617"/>
    </source>
</evidence>
<dbReference type="GO" id="GO:0004497">
    <property type="term" value="F:monooxygenase activity"/>
    <property type="evidence" value="ECO:0007669"/>
    <property type="project" value="UniProtKB-KW"/>
</dbReference>
<dbReference type="GO" id="GO:0016705">
    <property type="term" value="F:oxidoreductase activity, acting on paired donors, with incorporation or reduction of molecular oxygen"/>
    <property type="evidence" value="ECO:0007669"/>
    <property type="project" value="InterPro"/>
</dbReference>
<keyword evidence="6" id="KW-0503">Monooxygenase</keyword>
<keyword evidence="6" id="KW-0560">Oxidoreductase</keyword>
<dbReference type="PANTHER" id="PTHR24305">
    <property type="entry name" value="CYTOCHROME P450"/>
    <property type="match status" value="1"/>
</dbReference>
<dbReference type="GO" id="GO:0005506">
    <property type="term" value="F:iron ion binding"/>
    <property type="evidence" value="ECO:0007669"/>
    <property type="project" value="InterPro"/>
</dbReference>
<evidence type="ECO:0000313" key="8">
    <source>
        <dbReference type="Proteomes" id="UP000663929"/>
    </source>
</evidence>